<organism evidence="2 3">
    <name type="scientific">Pseudomonas caricapapayae</name>
    <dbReference type="NCBI Taxonomy" id="46678"/>
    <lineage>
        <taxon>Bacteria</taxon>
        <taxon>Pseudomonadati</taxon>
        <taxon>Pseudomonadota</taxon>
        <taxon>Gammaproteobacteria</taxon>
        <taxon>Pseudomonadales</taxon>
        <taxon>Pseudomonadaceae</taxon>
        <taxon>Pseudomonas</taxon>
    </lineage>
</organism>
<protein>
    <submittedName>
        <fullName evidence="2">Uncharacterized protein</fullName>
    </submittedName>
</protein>
<comment type="caution">
    <text evidence="2">The sequence shown here is derived from an EMBL/GenBank/DDBJ whole genome shotgun (WGS) entry which is preliminary data.</text>
</comment>
<feature type="region of interest" description="Disordered" evidence="1">
    <location>
        <begin position="96"/>
        <end position="120"/>
    </location>
</feature>
<proteinExistence type="predicted"/>
<evidence type="ECO:0000256" key="1">
    <source>
        <dbReference type="SAM" id="MobiDB-lite"/>
    </source>
</evidence>
<gene>
    <name evidence="2" type="ORF">ALQ84_200275</name>
</gene>
<dbReference type="EMBL" id="RBOC01000173">
    <property type="protein sequence ID" value="RMM05121.1"/>
    <property type="molecule type" value="Genomic_DNA"/>
</dbReference>
<sequence length="120" mass="12473">MDDPEGVAAGVMNVKTVEFLLLHQQPGTVNAGVGDLEGLAAAQREHARDGVILGELQVPAKAVAGVPGIERAEGQGDGHERAGQVIGLELWQADRGGVQPGTRIDPAAEETHEVEGVRVQ</sequence>
<evidence type="ECO:0000313" key="3">
    <source>
        <dbReference type="Proteomes" id="UP000278587"/>
    </source>
</evidence>
<reference evidence="2 3" key="1">
    <citation type="submission" date="2018-08" db="EMBL/GenBank/DDBJ databases">
        <title>Recombination of ecologically and evolutionarily significant loci maintains genetic cohesion in the Pseudomonas syringae species complex.</title>
        <authorList>
            <person name="Dillon M."/>
            <person name="Thakur S."/>
            <person name="Almeida R.N.D."/>
            <person name="Weir B.S."/>
            <person name="Guttman D.S."/>
        </authorList>
    </citation>
    <scope>NUCLEOTIDE SEQUENCE [LARGE SCALE GENOMIC DNA]</scope>
    <source>
        <strain evidence="2 3">ICMP 4086</strain>
    </source>
</reference>
<feature type="compositionally biased region" description="Basic and acidic residues" evidence="1">
    <location>
        <begin position="109"/>
        <end position="120"/>
    </location>
</feature>
<name>A0A3M3AXD8_9PSED</name>
<dbReference type="AlphaFoldDB" id="A0A3M3AXD8"/>
<dbReference type="Proteomes" id="UP000278587">
    <property type="component" value="Unassembled WGS sequence"/>
</dbReference>
<evidence type="ECO:0000313" key="2">
    <source>
        <dbReference type="EMBL" id="RMM05121.1"/>
    </source>
</evidence>
<accession>A0A3M3AXD8</accession>